<keyword evidence="2" id="KW-1185">Reference proteome</keyword>
<name>A0ABW3LXK4_9GAMM</name>
<gene>
    <name evidence="1" type="ORF">ACFQ2N_12685</name>
</gene>
<dbReference type="Pfam" id="PF20390">
    <property type="entry name" value="DUF6685"/>
    <property type="match status" value="1"/>
</dbReference>
<evidence type="ECO:0000313" key="1">
    <source>
        <dbReference type="EMBL" id="MFD1043202.1"/>
    </source>
</evidence>
<dbReference type="EMBL" id="JBHTKN010000008">
    <property type="protein sequence ID" value="MFD1043202.1"/>
    <property type="molecule type" value="Genomic_DNA"/>
</dbReference>
<protein>
    <submittedName>
        <fullName evidence="1">DUF6685 family protein</fullName>
    </submittedName>
</protein>
<dbReference type="InterPro" id="IPR046507">
    <property type="entry name" value="DUF6685"/>
</dbReference>
<accession>A0ABW3LXK4</accession>
<organism evidence="1 2">
    <name type="scientific">Pseudoxanthomonas kaohsiungensis</name>
    <dbReference type="NCBI Taxonomy" id="283923"/>
    <lineage>
        <taxon>Bacteria</taxon>
        <taxon>Pseudomonadati</taxon>
        <taxon>Pseudomonadota</taxon>
        <taxon>Gammaproteobacteria</taxon>
        <taxon>Lysobacterales</taxon>
        <taxon>Lysobacteraceae</taxon>
        <taxon>Pseudoxanthomonas</taxon>
    </lineage>
</organism>
<dbReference type="Proteomes" id="UP001597033">
    <property type="component" value="Unassembled WGS sequence"/>
</dbReference>
<comment type="caution">
    <text evidence="1">The sequence shown here is derived from an EMBL/GenBank/DDBJ whole genome shotgun (WGS) entry which is preliminary data.</text>
</comment>
<proteinExistence type="predicted"/>
<evidence type="ECO:0000313" key="2">
    <source>
        <dbReference type="Proteomes" id="UP001597033"/>
    </source>
</evidence>
<sequence>MNLMRVLDPFMPGAHLRRIRELLANGSDVLRRPLVRQSVALSDVPHWERFGSGRLTYWRRDPFGDYSACFREIPAFRQLVVSSQTTVTIDIRQIQGMAASKSDLHGHRCLDAWALDNAAWALKDVSLPAVGHLLHWRRQDTASDSLVVHDYDGRVFLSNSEGSHRFAAARYIAGQLGENVRFRAPLTRYSVDQTALRAIQGEFAVYAVRHDARFMNALTDAFRAGGVPYLTCEMPPRLGGADYGGSSGDAHRAILLPRASHAASQVIALFDASPAMEVMSELQRQCTAALIPLDLADEEPEPFRPRI</sequence>
<reference evidence="2" key="1">
    <citation type="journal article" date="2019" name="Int. J. Syst. Evol. Microbiol.">
        <title>The Global Catalogue of Microorganisms (GCM) 10K type strain sequencing project: providing services to taxonomists for standard genome sequencing and annotation.</title>
        <authorList>
            <consortium name="The Broad Institute Genomics Platform"/>
            <consortium name="The Broad Institute Genome Sequencing Center for Infectious Disease"/>
            <person name="Wu L."/>
            <person name="Ma J."/>
        </authorList>
    </citation>
    <scope>NUCLEOTIDE SEQUENCE [LARGE SCALE GENOMIC DNA]</scope>
    <source>
        <strain evidence="2">CCUG 55854</strain>
    </source>
</reference>